<dbReference type="VEuPathDB" id="FungiDB:AeMF1_021753"/>
<organism evidence="1 2">
    <name type="scientific">Aphanomyces euteiches</name>
    <dbReference type="NCBI Taxonomy" id="100861"/>
    <lineage>
        <taxon>Eukaryota</taxon>
        <taxon>Sar</taxon>
        <taxon>Stramenopiles</taxon>
        <taxon>Oomycota</taxon>
        <taxon>Saprolegniomycetes</taxon>
        <taxon>Saprolegniales</taxon>
        <taxon>Verrucalvaceae</taxon>
        <taxon>Aphanomyces</taxon>
    </lineage>
</organism>
<sequence>MTDHRRRSERKKHSNRGSSLASLNITKLLSADQTAFKQCRTHGAYVKNFAGHMKIQMGFFGRWKQCFFTLQGVELTMAEDEGYPALRSDTIAYVVILREKEDMLEFHMKSKKIWKTQCISRDIANAWFSAVDDSIGRVSYDLTRYFKSCDKRQIPTIMCGWLSEMDGKRVVARYFYVLRHLTLSVAPNIDITPEVYDVVTGLTAAAQDGAMKFMFESRPPLILRSDSPELLQIWHVVVRTCMNEPRRAIYG</sequence>
<comment type="caution">
    <text evidence="1">The sequence shown here is derived from an EMBL/GenBank/DDBJ whole genome shotgun (WGS) entry which is preliminary data.</text>
</comment>
<keyword evidence="2" id="KW-1185">Reference proteome</keyword>
<protein>
    <recommendedName>
        <fullName evidence="3">PH domain-containing protein</fullName>
    </recommendedName>
</protein>
<proteinExistence type="predicted"/>
<dbReference type="EMBL" id="VJMJ01000084">
    <property type="protein sequence ID" value="KAF0737387.1"/>
    <property type="molecule type" value="Genomic_DNA"/>
</dbReference>
<dbReference type="AlphaFoldDB" id="A0A6G0XB68"/>
<dbReference type="Proteomes" id="UP000481153">
    <property type="component" value="Unassembled WGS sequence"/>
</dbReference>
<evidence type="ECO:0000313" key="1">
    <source>
        <dbReference type="EMBL" id="KAF0737387.1"/>
    </source>
</evidence>
<accession>A0A6G0XB68</accession>
<gene>
    <name evidence="1" type="ORF">Ae201684_006552</name>
</gene>
<reference evidence="1 2" key="1">
    <citation type="submission" date="2019-07" db="EMBL/GenBank/DDBJ databases">
        <title>Genomics analysis of Aphanomyces spp. identifies a new class of oomycete effector associated with host adaptation.</title>
        <authorList>
            <person name="Gaulin E."/>
        </authorList>
    </citation>
    <scope>NUCLEOTIDE SEQUENCE [LARGE SCALE GENOMIC DNA]</scope>
    <source>
        <strain evidence="1 2">ATCC 201684</strain>
    </source>
</reference>
<evidence type="ECO:0000313" key="2">
    <source>
        <dbReference type="Proteomes" id="UP000481153"/>
    </source>
</evidence>
<name>A0A6G0XB68_9STRA</name>
<evidence type="ECO:0008006" key="3">
    <source>
        <dbReference type="Google" id="ProtNLM"/>
    </source>
</evidence>